<dbReference type="InterPro" id="IPR005182">
    <property type="entry name" value="YdbS-like_PH"/>
</dbReference>
<gene>
    <name evidence="3" type="ORF">Pla133_16610</name>
</gene>
<keyword evidence="4" id="KW-1185">Reference proteome</keyword>
<feature type="transmembrane region" description="Helical" evidence="1">
    <location>
        <begin position="62"/>
        <end position="81"/>
    </location>
</feature>
<name>A0A518BHZ6_9BACT</name>
<dbReference type="AlphaFoldDB" id="A0A518BHZ6"/>
<keyword evidence="1" id="KW-0472">Membrane</keyword>
<keyword evidence="1" id="KW-0812">Transmembrane</keyword>
<accession>A0A518BHZ6</accession>
<dbReference type="Pfam" id="PF03703">
    <property type="entry name" value="bPH_2"/>
    <property type="match status" value="1"/>
</dbReference>
<evidence type="ECO:0000313" key="4">
    <source>
        <dbReference type="Proteomes" id="UP000316921"/>
    </source>
</evidence>
<dbReference type="Proteomes" id="UP000316921">
    <property type="component" value="Chromosome"/>
</dbReference>
<proteinExistence type="predicted"/>
<feature type="domain" description="YdbS-like PH" evidence="2">
    <location>
        <begin position="143"/>
        <end position="219"/>
    </location>
</feature>
<evidence type="ECO:0000256" key="1">
    <source>
        <dbReference type="SAM" id="Phobius"/>
    </source>
</evidence>
<sequence>MTEPKTTNCPACDGLVSLAAPACPHCGHPMDRPASHGGAPPRAAAVAEGTEHIWRMSHIYFVWRYILAAVLPLLPLIWNLLLGGGGAPGAEGTEGAAPAEGAVAAQTAGSGLQIHSPWVWYVCLGLLAISLFLLGGALIRRLGTRYALTHDGYVREQHGLLTRMTAELHVSDIRLVNLHQNVWQRIFGIGSIDISSAGNAGIEVRFVGVPDAEQIKERILDRAESSDD</sequence>
<evidence type="ECO:0000259" key="2">
    <source>
        <dbReference type="Pfam" id="PF03703"/>
    </source>
</evidence>
<dbReference type="EMBL" id="CP036287">
    <property type="protein sequence ID" value="QDU66585.1"/>
    <property type="molecule type" value="Genomic_DNA"/>
</dbReference>
<protein>
    <submittedName>
        <fullName evidence="3">Bacterial membrane flanked domain protein</fullName>
    </submittedName>
</protein>
<dbReference type="PANTHER" id="PTHR37938:SF1">
    <property type="entry name" value="BLL0215 PROTEIN"/>
    <property type="match status" value="1"/>
</dbReference>
<feature type="transmembrane region" description="Helical" evidence="1">
    <location>
        <begin position="118"/>
        <end position="139"/>
    </location>
</feature>
<dbReference type="KEGG" id="pbap:Pla133_16610"/>
<dbReference type="PANTHER" id="PTHR37938">
    <property type="entry name" value="BLL0215 PROTEIN"/>
    <property type="match status" value="1"/>
</dbReference>
<keyword evidence="1" id="KW-1133">Transmembrane helix</keyword>
<organism evidence="3 4">
    <name type="scientific">Engelhardtia mirabilis</name>
    <dbReference type="NCBI Taxonomy" id="2528011"/>
    <lineage>
        <taxon>Bacteria</taxon>
        <taxon>Pseudomonadati</taxon>
        <taxon>Planctomycetota</taxon>
        <taxon>Planctomycetia</taxon>
        <taxon>Planctomycetia incertae sedis</taxon>
        <taxon>Engelhardtia</taxon>
    </lineage>
</organism>
<reference evidence="3 4" key="1">
    <citation type="submission" date="2019-02" db="EMBL/GenBank/DDBJ databases">
        <title>Deep-cultivation of Planctomycetes and their phenomic and genomic characterization uncovers novel biology.</title>
        <authorList>
            <person name="Wiegand S."/>
            <person name="Jogler M."/>
            <person name="Boedeker C."/>
            <person name="Pinto D."/>
            <person name="Vollmers J."/>
            <person name="Rivas-Marin E."/>
            <person name="Kohn T."/>
            <person name="Peeters S.H."/>
            <person name="Heuer A."/>
            <person name="Rast P."/>
            <person name="Oberbeckmann S."/>
            <person name="Bunk B."/>
            <person name="Jeske O."/>
            <person name="Meyerdierks A."/>
            <person name="Storesund J.E."/>
            <person name="Kallscheuer N."/>
            <person name="Luecker S."/>
            <person name="Lage O.M."/>
            <person name="Pohl T."/>
            <person name="Merkel B.J."/>
            <person name="Hornburger P."/>
            <person name="Mueller R.-W."/>
            <person name="Bruemmer F."/>
            <person name="Labrenz M."/>
            <person name="Spormann A.M."/>
            <person name="Op den Camp H."/>
            <person name="Overmann J."/>
            <person name="Amann R."/>
            <person name="Jetten M.S.M."/>
            <person name="Mascher T."/>
            <person name="Medema M.H."/>
            <person name="Devos D.P."/>
            <person name="Kaster A.-K."/>
            <person name="Ovreas L."/>
            <person name="Rohde M."/>
            <person name="Galperin M.Y."/>
            <person name="Jogler C."/>
        </authorList>
    </citation>
    <scope>NUCLEOTIDE SEQUENCE [LARGE SCALE GENOMIC DNA]</scope>
    <source>
        <strain evidence="3 4">Pla133</strain>
    </source>
</reference>
<dbReference type="RefSeq" id="WP_145064409.1">
    <property type="nucleotide sequence ID" value="NZ_CP036287.1"/>
</dbReference>
<evidence type="ECO:0000313" key="3">
    <source>
        <dbReference type="EMBL" id="QDU66585.1"/>
    </source>
</evidence>